<organism evidence="1">
    <name type="scientific">hydrothermal vent metagenome</name>
    <dbReference type="NCBI Taxonomy" id="652676"/>
    <lineage>
        <taxon>unclassified sequences</taxon>
        <taxon>metagenomes</taxon>
        <taxon>ecological metagenomes</taxon>
    </lineage>
</organism>
<protein>
    <submittedName>
        <fullName evidence="1">Uncharacterized protein</fullName>
    </submittedName>
</protein>
<accession>A0A3B0XHL9</accession>
<evidence type="ECO:0000313" key="1">
    <source>
        <dbReference type="EMBL" id="VAW56106.1"/>
    </source>
</evidence>
<feature type="non-terminal residue" evidence="1">
    <location>
        <position position="27"/>
    </location>
</feature>
<sequence length="27" mass="2928">MNNQKEEKNQGIGFLSVLKSTLFAACG</sequence>
<dbReference type="AlphaFoldDB" id="A0A3B0XHL9"/>
<dbReference type="EMBL" id="UOFF01000181">
    <property type="protein sequence ID" value="VAW56106.1"/>
    <property type="molecule type" value="Genomic_DNA"/>
</dbReference>
<proteinExistence type="predicted"/>
<gene>
    <name evidence="1" type="ORF">MNBD_GAMMA07-478</name>
</gene>
<reference evidence="1" key="1">
    <citation type="submission" date="2018-06" db="EMBL/GenBank/DDBJ databases">
        <authorList>
            <person name="Zhirakovskaya E."/>
        </authorList>
    </citation>
    <scope>NUCLEOTIDE SEQUENCE</scope>
</reference>
<name>A0A3B0XHL9_9ZZZZ</name>